<keyword evidence="3" id="KW-1185">Reference proteome</keyword>
<feature type="signal peptide" evidence="1">
    <location>
        <begin position="1"/>
        <end position="18"/>
    </location>
</feature>
<gene>
    <name evidence="2" type="ORF">CYNAS_LOCUS7521</name>
</gene>
<sequence length="71" mass="8477">MNLFLITFLLFSFLTVGAWRRPSPGPGGCDRRKCRRKCEEEEYSIGVCHLIRDEDGRRRPYWECVCRPKRI</sequence>
<dbReference type="AlphaFoldDB" id="A0AA36GNY7"/>
<evidence type="ECO:0000313" key="3">
    <source>
        <dbReference type="Proteomes" id="UP001176961"/>
    </source>
</evidence>
<keyword evidence="1" id="KW-0732">Signal</keyword>
<reference evidence="2" key="1">
    <citation type="submission" date="2023-07" db="EMBL/GenBank/DDBJ databases">
        <authorList>
            <consortium name="CYATHOMIX"/>
        </authorList>
    </citation>
    <scope>NUCLEOTIDE SEQUENCE</scope>
    <source>
        <strain evidence="2">N/A</strain>
    </source>
</reference>
<feature type="chain" id="PRO_5041323282" evidence="1">
    <location>
        <begin position="19"/>
        <end position="71"/>
    </location>
</feature>
<evidence type="ECO:0000256" key="1">
    <source>
        <dbReference type="SAM" id="SignalP"/>
    </source>
</evidence>
<dbReference type="Proteomes" id="UP001176961">
    <property type="component" value="Unassembled WGS sequence"/>
</dbReference>
<name>A0AA36GNY7_CYLNA</name>
<dbReference type="EMBL" id="CATQJL010000112">
    <property type="protein sequence ID" value="CAJ0595538.1"/>
    <property type="molecule type" value="Genomic_DNA"/>
</dbReference>
<comment type="caution">
    <text evidence="2">The sequence shown here is derived from an EMBL/GenBank/DDBJ whole genome shotgun (WGS) entry which is preliminary data.</text>
</comment>
<accession>A0AA36GNY7</accession>
<organism evidence="2 3">
    <name type="scientific">Cylicocyclus nassatus</name>
    <name type="common">Nematode worm</name>
    <dbReference type="NCBI Taxonomy" id="53992"/>
    <lineage>
        <taxon>Eukaryota</taxon>
        <taxon>Metazoa</taxon>
        <taxon>Ecdysozoa</taxon>
        <taxon>Nematoda</taxon>
        <taxon>Chromadorea</taxon>
        <taxon>Rhabditida</taxon>
        <taxon>Rhabditina</taxon>
        <taxon>Rhabditomorpha</taxon>
        <taxon>Strongyloidea</taxon>
        <taxon>Strongylidae</taxon>
        <taxon>Cylicocyclus</taxon>
    </lineage>
</organism>
<protein>
    <submittedName>
        <fullName evidence="2">Uncharacterized protein</fullName>
    </submittedName>
</protein>
<evidence type="ECO:0000313" key="2">
    <source>
        <dbReference type="EMBL" id="CAJ0595538.1"/>
    </source>
</evidence>
<proteinExistence type="predicted"/>